<protein>
    <recommendedName>
        <fullName evidence="13">Vomeronasal type-1 receptor</fullName>
    </recommendedName>
</protein>
<feature type="transmembrane region" description="Helical" evidence="13">
    <location>
        <begin position="180"/>
        <end position="207"/>
    </location>
</feature>
<dbReference type="PANTHER" id="PTHR24062">
    <property type="entry name" value="VOMERONASAL TYPE-1 RECEPTOR"/>
    <property type="match status" value="1"/>
</dbReference>
<reference evidence="15 16" key="1">
    <citation type="submission" date="2018-11" db="EMBL/GenBank/DDBJ databases">
        <title>Haplotype-resolved cattle genomes.</title>
        <authorList>
            <person name="Low W.Y."/>
            <person name="Tearle R."/>
            <person name="Bickhart D.M."/>
            <person name="Rosen B.D."/>
            <person name="Koren S."/>
            <person name="Rhie A."/>
            <person name="Hiendleder S."/>
            <person name="Phillippy A.M."/>
            <person name="Smith T.P.L."/>
            <person name="Williams J.L."/>
        </authorList>
    </citation>
    <scope>NUCLEOTIDE SEQUENCE [LARGE SCALE GENOMIC DNA]</scope>
</reference>
<evidence type="ECO:0000256" key="2">
    <source>
        <dbReference type="ARBA" id="ARBA00004651"/>
    </source>
</evidence>
<keyword evidence="9 13" id="KW-0472">Membrane</keyword>
<dbReference type="SUPFAM" id="SSF81321">
    <property type="entry name" value="Family A G protein-coupled receptor-like"/>
    <property type="match status" value="1"/>
</dbReference>
<comment type="similarity">
    <text evidence="3 13">Belongs to the G-protein coupled receptor 1 family.</text>
</comment>
<dbReference type="Proteomes" id="UP000314981">
    <property type="component" value="Chromosome 18"/>
</dbReference>
<dbReference type="PRINTS" id="PR01534">
    <property type="entry name" value="VOMERONASL1R"/>
</dbReference>
<evidence type="ECO:0000256" key="4">
    <source>
        <dbReference type="ARBA" id="ARBA00022475"/>
    </source>
</evidence>
<dbReference type="InterPro" id="IPR017452">
    <property type="entry name" value="GPCR_Rhodpsn_7TM"/>
</dbReference>
<keyword evidence="8 13" id="KW-0297">G-protein coupled receptor</keyword>
<keyword evidence="6 13" id="KW-0812">Transmembrane</keyword>
<feature type="transmembrane region" description="Helical" evidence="13">
    <location>
        <begin position="6"/>
        <end position="31"/>
    </location>
</feature>
<organism evidence="15 16">
    <name type="scientific">Bos indicus x Bos taurus</name>
    <name type="common">Hybrid cattle</name>
    <dbReference type="NCBI Taxonomy" id="30522"/>
    <lineage>
        <taxon>Eukaryota</taxon>
        <taxon>Metazoa</taxon>
        <taxon>Chordata</taxon>
        <taxon>Craniata</taxon>
        <taxon>Vertebrata</taxon>
        <taxon>Euteleostomi</taxon>
        <taxon>Mammalia</taxon>
        <taxon>Eutheria</taxon>
        <taxon>Laurasiatheria</taxon>
        <taxon>Artiodactyla</taxon>
        <taxon>Ruminantia</taxon>
        <taxon>Pecora</taxon>
        <taxon>Bovidae</taxon>
        <taxon>Bovinae</taxon>
        <taxon>Bos</taxon>
    </lineage>
</organism>
<dbReference type="GO" id="GO:0005886">
    <property type="term" value="C:plasma membrane"/>
    <property type="evidence" value="ECO:0007669"/>
    <property type="project" value="UniProtKB-SubCell"/>
</dbReference>
<keyword evidence="16" id="KW-1185">Reference proteome</keyword>
<keyword evidence="11" id="KW-0325">Glycoprotein</keyword>
<evidence type="ECO:0000256" key="3">
    <source>
        <dbReference type="ARBA" id="ARBA00010663"/>
    </source>
</evidence>
<evidence type="ECO:0000256" key="10">
    <source>
        <dbReference type="ARBA" id="ARBA00023170"/>
    </source>
</evidence>
<keyword evidence="7 13" id="KW-1133">Transmembrane helix</keyword>
<dbReference type="Gene3D" id="1.20.1070.10">
    <property type="entry name" value="Rhodopsin 7-helix transmembrane proteins"/>
    <property type="match status" value="1"/>
</dbReference>
<evidence type="ECO:0000313" key="15">
    <source>
        <dbReference type="Ensembl" id="ENSBIXP00000034187.1"/>
    </source>
</evidence>
<feature type="transmembrane region" description="Helical" evidence="13">
    <location>
        <begin position="267"/>
        <end position="287"/>
    </location>
</feature>
<dbReference type="PROSITE" id="PS50262">
    <property type="entry name" value="G_PROTEIN_RECEP_F1_2"/>
    <property type="match status" value="1"/>
</dbReference>
<dbReference type="GO" id="GO:0016503">
    <property type="term" value="F:pheromone receptor activity"/>
    <property type="evidence" value="ECO:0007669"/>
    <property type="project" value="InterPro"/>
</dbReference>
<evidence type="ECO:0000256" key="9">
    <source>
        <dbReference type="ARBA" id="ARBA00023136"/>
    </source>
</evidence>
<dbReference type="GO" id="GO:0007606">
    <property type="term" value="P:sensory perception of chemical stimulus"/>
    <property type="evidence" value="ECO:0007669"/>
    <property type="project" value="UniProtKB-ARBA"/>
</dbReference>
<evidence type="ECO:0000256" key="7">
    <source>
        <dbReference type="ARBA" id="ARBA00022989"/>
    </source>
</evidence>
<dbReference type="Ensembl" id="ENSBIXT00000045355.1">
    <property type="protein sequence ID" value="ENSBIXP00000034187.1"/>
    <property type="gene ID" value="ENSBIXG00000017121.1"/>
</dbReference>
<comment type="subcellular location">
    <subcellularLocation>
        <location evidence="2 13">Cell membrane</location>
        <topology evidence="2 13">Multi-pass membrane protein</topology>
    </subcellularLocation>
</comment>
<reference evidence="15" key="2">
    <citation type="submission" date="2025-08" db="UniProtKB">
        <authorList>
            <consortium name="Ensembl"/>
        </authorList>
    </citation>
    <scope>IDENTIFICATION</scope>
</reference>
<evidence type="ECO:0000256" key="6">
    <source>
        <dbReference type="ARBA" id="ARBA00022692"/>
    </source>
</evidence>
<evidence type="ECO:0000256" key="11">
    <source>
        <dbReference type="ARBA" id="ARBA00023180"/>
    </source>
</evidence>
<feature type="transmembrane region" description="Helical" evidence="13">
    <location>
        <begin position="228"/>
        <end position="247"/>
    </location>
</feature>
<name>A0A4W2EBC6_BOBOX</name>
<comment type="function">
    <text evidence="1">Putative pheromone receptor.</text>
</comment>
<sequence>MAPGELVLGILFLFQTGVGLLGNFSLLYFYMLTLFTKHSQRPTNVILNQLTLANSLVLFSRGIPQTLDAFGLKHFLGEAECKVSFYTHRVARGVSLCTTCLLSGFQAITISPSNSKWAKLKLEAPKFVKPACFLCWIVHLLINVVVPMKLTHQIITANITENQSFGLCSAKMPDSFLTSIYAFLFPFLDMLFLVNMGWASGSIVLFLQRHKQRVRYIYHNSLSPRASQEAFAIHSVLLLVSSFVSFYSLSSILSLYMTCFVNPNLQLVNVSAFLAACFPAFSPFVLISCDTQIFRTCLQYCW</sequence>
<reference evidence="15" key="3">
    <citation type="submission" date="2025-09" db="UniProtKB">
        <authorList>
            <consortium name="Ensembl"/>
        </authorList>
    </citation>
    <scope>IDENTIFICATION</scope>
</reference>
<dbReference type="Pfam" id="PF03402">
    <property type="entry name" value="V1R"/>
    <property type="match status" value="1"/>
</dbReference>
<feature type="domain" description="G-protein coupled receptors family 1 profile" evidence="14">
    <location>
        <begin position="22"/>
        <end position="286"/>
    </location>
</feature>
<dbReference type="FunFam" id="1.20.1070.10:FF:000033">
    <property type="entry name" value="Vomeronasal type-1 receptor"/>
    <property type="match status" value="1"/>
</dbReference>
<keyword evidence="5 13" id="KW-0589">Pheromone response</keyword>
<keyword evidence="10 13" id="KW-0675">Receptor</keyword>
<accession>A0A4W2EBC6</accession>
<keyword evidence="4 13" id="KW-1003">Cell membrane</keyword>
<evidence type="ECO:0000256" key="1">
    <source>
        <dbReference type="ARBA" id="ARBA00003878"/>
    </source>
</evidence>
<evidence type="ECO:0000256" key="12">
    <source>
        <dbReference type="ARBA" id="ARBA00023224"/>
    </source>
</evidence>
<keyword evidence="12 13" id="KW-0807">Transducer</keyword>
<evidence type="ECO:0000256" key="13">
    <source>
        <dbReference type="RuleBase" id="RU364061"/>
    </source>
</evidence>
<proteinExistence type="inferred from homology"/>
<feature type="transmembrane region" description="Helical" evidence="13">
    <location>
        <begin position="127"/>
        <end position="146"/>
    </location>
</feature>
<evidence type="ECO:0000313" key="16">
    <source>
        <dbReference type="Proteomes" id="UP000314981"/>
    </source>
</evidence>
<dbReference type="OMA" id="LCWIVHL"/>
<evidence type="ECO:0000256" key="8">
    <source>
        <dbReference type="ARBA" id="ARBA00023040"/>
    </source>
</evidence>
<evidence type="ECO:0000256" key="5">
    <source>
        <dbReference type="ARBA" id="ARBA00022507"/>
    </source>
</evidence>
<dbReference type="GO" id="GO:0019236">
    <property type="term" value="P:response to pheromone"/>
    <property type="evidence" value="ECO:0007669"/>
    <property type="project" value="UniProtKB-KW"/>
</dbReference>
<dbReference type="InterPro" id="IPR004072">
    <property type="entry name" value="Vmron_rcpt_1"/>
</dbReference>
<evidence type="ECO:0000259" key="14">
    <source>
        <dbReference type="PROSITE" id="PS50262"/>
    </source>
</evidence>
<dbReference type="AlphaFoldDB" id="A0A4W2EBC6"/>